<organism evidence="2 3">
    <name type="scientific">Mucilaginibacter mali</name>
    <dbReference type="NCBI Taxonomy" id="2740462"/>
    <lineage>
        <taxon>Bacteria</taxon>
        <taxon>Pseudomonadati</taxon>
        <taxon>Bacteroidota</taxon>
        <taxon>Sphingobacteriia</taxon>
        <taxon>Sphingobacteriales</taxon>
        <taxon>Sphingobacteriaceae</taxon>
        <taxon>Mucilaginibacter</taxon>
    </lineage>
</organism>
<evidence type="ECO:0000313" key="2">
    <source>
        <dbReference type="EMBL" id="QKJ31099.1"/>
    </source>
</evidence>
<sequence length="474" mass="55005">MEHLIKINLPGGVASAGDLYEILVIAENAGARHIRFGNRQQLFFTVDAAELEDMELEMLRAGTSYEIDADEYPNIMSSYVCDAIFNHESWLREGVYKDIFDLFNYQPQLKINLIDRHQSFIPFFSGNFNFISSDVSNYWYLHIRFPKTNQFYCWPSLIYSDDIPTISKRAEDVILKNKSLFYDAPHIDEQLFFEKAGKTLNIPAQPLPGPLQLPDFYLPYYEGFNRYANKYWLGIYRRNELFDIGFLKDVCNLCLKTRIGQLYTTPWKSILIKGIEPNDRNDWGYILDKYRLNIRHASNELNWQIEDMCEAGLALKQQLVREFEEADLRTYRLSFAIKTQPKTGLLGSIIIKTQPSGAFEVLHTVDFNPNSKNYISYRKRIRKENLVQQLTELCNSYYQLSQSKKKVLTDVPDKGDATTTDELLYSCKHCMTVYDKTYGDASNDIPAGTAFEDLGVYICPVCESEDSFELIDKR</sequence>
<dbReference type="GO" id="GO:0005506">
    <property type="term" value="F:iron ion binding"/>
    <property type="evidence" value="ECO:0007669"/>
    <property type="project" value="InterPro"/>
</dbReference>
<dbReference type="RefSeq" id="WP_173415766.1">
    <property type="nucleotide sequence ID" value="NZ_CP054139.1"/>
</dbReference>
<reference evidence="2 3" key="1">
    <citation type="submission" date="2020-05" db="EMBL/GenBank/DDBJ databases">
        <title>Mucilaginibacter mali sp. nov.</title>
        <authorList>
            <person name="Kim H.S."/>
            <person name="Lee K.C."/>
            <person name="Suh M.K."/>
            <person name="Kim J.-S."/>
            <person name="Han K.-I."/>
            <person name="Eom M.K."/>
            <person name="Shin Y.K."/>
            <person name="Lee J.-S."/>
        </authorList>
    </citation>
    <scope>NUCLEOTIDE SEQUENCE [LARGE SCALE GENOMIC DNA]</scope>
    <source>
        <strain evidence="2 3">G2-14</strain>
    </source>
</reference>
<evidence type="ECO:0000313" key="3">
    <source>
        <dbReference type="Proteomes" id="UP000505355"/>
    </source>
</evidence>
<dbReference type="Gene3D" id="2.20.28.10">
    <property type="match status" value="1"/>
</dbReference>
<protein>
    <submittedName>
        <fullName evidence="2">Rubredoxin</fullName>
    </submittedName>
</protein>
<dbReference type="Proteomes" id="UP000505355">
    <property type="component" value="Chromosome"/>
</dbReference>
<evidence type="ECO:0000259" key="1">
    <source>
        <dbReference type="Pfam" id="PF00301"/>
    </source>
</evidence>
<dbReference type="KEGG" id="mmab:HQ865_15495"/>
<keyword evidence="3" id="KW-1185">Reference proteome</keyword>
<dbReference type="Pfam" id="PF00301">
    <property type="entry name" value="Rubredoxin"/>
    <property type="match status" value="1"/>
</dbReference>
<feature type="domain" description="Rubredoxin" evidence="1">
    <location>
        <begin position="425"/>
        <end position="465"/>
    </location>
</feature>
<proteinExistence type="predicted"/>
<dbReference type="SUPFAM" id="SSF57802">
    <property type="entry name" value="Rubredoxin-like"/>
    <property type="match status" value="1"/>
</dbReference>
<name>A0A7D4UE15_9SPHI</name>
<gene>
    <name evidence="2" type="ORF">HQ865_15495</name>
</gene>
<dbReference type="AlphaFoldDB" id="A0A7D4UE15"/>
<dbReference type="InterPro" id="IPR024935">
    <property type="entry name" value="Rubredoxin_dom"/>
</dbReference>
<dbReference type="EMBL" id="CP054139">
    <property type="protein sequence ID" value="QKJ31099.1"/>
    <property type="molecule type" value="Genomic_DNA"/>
</dbReference>
<accession>A0A7D4UE15</accession>